<accession>A0ACC1RCR1</accession>
<proteinExistence type="predicted"/>
<comment type="caution">
    <text evidence="1">The sequence shown here is derived from an EMBL/GenBank/DDBJ whole genome shotgun (WGS) entry which is preliminary data.</text>
</comment>
<dbReference type="Proteomes" id="UP001148629">
    <property type="component" value="Unassembled WGS sequence"/>
</dbReference>
<evidence type="ECO:0000313" key="2">
    <source>
        <dbReference type="Proteomes" id="UP001148629"/>
    </source>
</evidence>
<organism evidence="1 2">
    <name type="scientific">Fusarium decemcellulare</name>
    <dbReference type="NCBI Taxonomy" id="57161"/>
    <lineage>
        <taxon>Eukaryota</taxon>
        <taxon>Fungi</taxon>
        <taxon>Dikarya</taxon>
        <taxon>Ascomycota</taxon>
        <taxon>Pezizomycotina</taxon>
        <taxon>Sordariomycetes</taxon>
        <taxon>Hypocreomycetidae</taxon>
        <taxon>Hypocreales</taxon>
        <taxon>Nectriaceae</taxon>
        <taxon>Fusarium</taxon>
        <taxon>Fusarium decemcellulare species complex</taxon>
    </lineage>
</organism>
<sequence>MVGIGESEDAKILGLEGPWGVRPDPALSGNVRGERPVKERLASIRERLDKRLEVDQFGLGLRPAPCFTLKPVAKGAGLLIRPCEAADSTSPESAR</sequence>
<reference evidence="1" key="1">
    <citation type="submission" date="2022-08" db="EMBL/GenBank/DDBJ databases">
        <title>Genome Sequence of Fusarium decemcellulare.</title>
        <authorList>
            <person name="Buettner E."/>
        </authorList>
    </citation>
    <scope>NUCLEOTIDE SEQUENCE</scope>
    <source>
        <strain evidence="1">Babe19</strain>
    </source>
</reference>
<evidence type="ECO:0000313" key="1">
    <source>
        <dbReference type="EMBL" id="KAJ3505329.1"/>
    </source>
</evidence>
<dbReference type="EMBL" id="JANRMS010004853">
    <property type="protein sequence ID" value="KAJ3505329.1"/>
    <property type="molecule type" value="Genomic_DNA"/>
</dbReference>
<keyword evidence="2" id="KW-1185">Reference proteome</keyword>
<name>A0ACC1RCR1_9HYPO</name>
<protein>
    <submittedName>
        <fullName evidence="1">Uncharacterized protein</fullName>
    </submittedName>
</protein>
<gene>
    <name evidence="1" type="ORF">NM208_g16205</name>
</gene>